<keyword evidence="4" id="KW-1185">Reference proteome</keyword>
<organism evidence="3 4">
    <name type="scientific">Collybia nuda</name>
    <dbReference type="NCBI Taxonomy" id="64659"/>
    <lineage>
        <taxon>Eukaryota</taxon>
        <taxon>Fungi</taxon>
        <taxon>Dikarya</taxon>
        <taxon>Basidiomycota</taxon>
        <taxon>Agaricomycotina</taxon>
        <taxon>Agaricomycetes</taxon>
        <taxon>Agaricomycetidae</taxon>
        <taxon>Agaricales</taxon>
        <taxon>Tricholomatineae</taxon>
        <taxon>Clitocybaceae</taxon>
        <taxon>Collybia</taxon>
    </lineage>
</organism>
<keyword evidence="2" id="KW-0472">Membrane</keyword>
<sequence length="359" mass="38893">MSSTGGATAKADADAKSVQPIMALIGRLFYVNGVGTAIGLLLYGTHYAHANKARQRSLKSGAPRLWLLGALLFLFVSTTVRCFLDTFSFFNQIYTYLVDNSSPLRLRGNLFVQRYMAVVVLANFSTPINYILSDYILVWRTWVLCRDNRVLLVILAFLALADTVLGITYLTVTALSTLEVLNFSTEGARLAALSSPLLVTFSFISLTTNVLGTTCIGLKAWKHYNTSKAVASRGAVLNILIVLIETGAFMAAIQLIAAILSILSSYGDKTFTSSEFIAIVFYEIALFTAAILPTATVIIVWSFNSLEVVIGVSDAEVNTRAVSQLSTLRFGENPRNVGRSGGQSLGYNSTTRSGTTRQG</sequence>
<feature type="transmembrane region" description="Helical" evidence="2">
    <location>
        <begin position="239"/>
        <end position="264"/>
    </location>
</feature>
<feature type="transmembrane region" description="Helical" evidence="2">
    <location>
        <begin position="114"/>
        <end position="138"/>
    </location>
</feature>
<dbReference type="EMBL" id="MU150271">
    <property type="protein sequence ID" value="KAF9462526.1"/>
    <property type="molecule type" value="Genomic_DNA"/>
</dbReference>
<dbReference type="OrthoDB" id="3029622at2759"/>
<feature type="compositionally biased region" description="Polar residues" evidence="1">
    <location>
        <begin position="345"/>
        <end position="359"/>
    </location>
</feature>
<feature type="transmembrane region" description="Helical" evidence="2">
    <location>
        <begin position="150"/>
        <end position="172"/>
    </location>
</feature>
<evidence type="ECO:0000313" key="3">
    <source>
        <dbReference type="EMBL" id="KAF9462526.1"/>
    </source>
</evidence>
<reference evidence="3" key="1">
    <citation type="submission" date="2020-11" db="EMBL/GenBank/DDBJ databases">
        <authorList>
            <consortium name="DOE Joint Genome Institute"/>
            <person name="Ahrendt S."/>
            <person name="Riley R."/>
            <person name="Andreopoulos W."/>
            <person name="Labutti K."/>
            <person name="Pangilinan J."/>
            <person name="Ruiz-Duenas F.J."/>
            <person name="Barrasa J.M."/>
            <person name="Sanchez-Garcia M."/>
            <person name="Camarero S."/>
            <person name="Miyauchi S."/>
            <person name="Serrano A."/>
            <person name="Linde D."/>
            <person name="Babiker R."/>
            <person name="Drula E."/>
            <person name="Ayuso-Fernandez I."/>
            <person name="Pacheco R."/>
            <person name="Padilla G."/>
            <person name="Ferreira P."/>
            <person name="Barriuso J."/>
            <person name="Kellner H."/>
            <person name="Castanera R."/>
            <person name="Alfaro M."/>
            <person name="Ramirez L."/>
            <person name="Pisabarro A.G."/>
            <person name="Kuo A."/>
            <person name="Tritt A."/>
            <person name="Lipzen A."/>
            <person name="He G."/>
            <person name="Yan M."/>
            <person name="Ng V."/>
            <person name="Cullen D."/>
            <person name="Martin F."/>
            <person name="Rosso M.-N."/>
            <person name="Henrissat B."/>
            <person name="Hibbett D."/>
            <person name="Martinez A.T."/>
            <person name="Grigoriev I.V."/>
        </authorList>
    </citation>
    <scope>NUCLEOTIDE SEQUENCE</scope>
    <source>
        <strain evidence="3">CBS 247.69</strain>
    </source>
</reference>
<evidence type="ECO:0000313" key="4">
    <source>
        <dbReference type="Proteomes" id="UP000807353"/>
    </source>
</evidence>
<protein>
    <submittedName>
        <fullName evidence="3">Uncharacterized protein</fullName>
    </submittedName>
</protein>
<dbReference type="AlphaFoldDB" id="A0A9P5Y745"/>
<proteinExistence type="predicted"/>
<evidence type="ECO:0000256" key="1">
    <source>
        <dbReference type="SAM" id="MobiDB-lite"/>
    </source>
</evidence>
<dbReference type="Proteomes" id="UP000807353">
    <property type="component" value="Unassembled WGS sequence"/>
</dbReference>
<evidence type="ECO:0000256" key="2">
    <source>
        <dbReference type="SAM" id="Phobius"/>
    </source>
</evidence>
<feature type="transmembrane region" description="Helical" evidence="2">
    <location>
        <begin position="276"/>
        <end position="301"/>
    </location>
</feature>
<comment type="caution">
    <text evidence="3">The sequence shown here is derived from an EMBL/GenBank/DDBJ whole genome shotgun (WGS) entry which is preliminary data.</text>
</comment>
<gene>
    <name evidence="3" type="ORF">BDZ94DRAFT_1309605</name>
</gene>
<accession>A0A9P5Y745</accession>
<feature type="transmembrane region" description="Helical" evidence="2">
    <location>
        <begin position="65"/>
        <end position="94"/>
    </location>
</feature>
<name>A0A9P5Y745_9AGAR</name>
<keyword evidence="2" id="KW-0812">Transmembrane</keyword>
<keyword evidence="2" id="KW-1133">Transmembrane helix</keyword>
<feature type="region of interest" description="Disordered" evidence="1">
    <location>
        <begin position="333"/>
        <end position="359"/>
    </location>
</feature>
<feature type="transmembrane region" description="Helical" evidence="2">
    <location>
        <begin position="192"/>
        <end position="218"/>
    </location>
</feature>
<feature type="transmembrane region" description="Helical" evidence="2">
    <location>
        <begin position="20"/>
        <end position="44"/>
    </location>
</feature>